<comment type="subcellular location">
    <subcellularLocation>
        <location evidence="1">Membrane</location>
        <topology evidence="1">Multi-pass membrane protein</topology>
    </subcellularLocation>
</comment>
<evidence type="ECO:0000313" key="10">
    <source>
        <dbReference type="EMBL" id="SVB47780.1"/>
    </source>
</evidence>
<evidence type="ECO:0000256" key="4">
    <source>
        <dbReference type="ARBA" id="ARBA00022989"/>
    </source>
</evidence>
<proteinExistence type="predicted"/>
<feature type="domain" description="Potassium channel" evidence="9">
    <location>
        <begin position="20"/>
        <end position="94"/>
    </location>
</feature>
<protein>
    <recommendedName>
        <fullName evidence="9">Potassium channel domain-containing protein</fullName>
    </recommendedName>
</protein>
<feature type="non-terminal residue" evidence="10">
    <location>
        <position position="102"/>
    </location>
</feature>
<dbReference type="SUPFAM" id="SSF81324">
    <property type="entry name" value="Voltage-gated potassium channels"/>
    <property type="match status" value="1"/>
</dbReference>
<keyword evidence="3 8" id="KW-0812">Transmembrane</keyword>
<gene>
    <name evidence="10" type="ORF">METZ01_LOCUS200634</name>
</gene>
<dbReference type="AlphaFoldDB" id="A0A382EAW5"/>
<keyword evidence="2" id="KW-0813">Transport</keyword>
<keyword evidence="5" id="KW-0406">Ion transport</keyword>
<reference evidence="10" key="1">
    <citation type="submission" date="2018-05" db="EMBL/GenBank/DDBJ databases">
        <authorList>
            <person name="Lanie J.A."/>
            <person name="Ng W.-L."/>
            <person name="Kazmierczak K.M."/>
            <person name="Andrzejewski T.M."/>
            <person name="Davidsen T.M."/>
            <person name="Wayne K.J."/>
            <person name="Tettelin H."/>
            <person name="Glass J.I."/>
            <person name="Rusch D."/>
            <person name="Podicherti R."/>
            <person name="Tsui H.-C.T."/>
            <person name="Winkler M.E."/>
        </authorList>
    </citation>
    <scope>NUCLEOTIDE SEQUENCE</scope>
</reference>
<dbReference type="PANTHER" id="PTHR11537:SF254">
    <property type="entry name" value="POTASSIUM VOLTAGE-GATED CHANNEL PROTEIN SHAB"/>
    <property type="match status" value="1"/>
</dbReference>
<keyword evidence="4 8" id="KW-1133">Transmembrane helix</keyword>
<sequence length="102" mass="11259">MLIWFKTIIRNSFFQVGVGILVMMLLAGFLLKLFESGEIVQGENPFWWAIVTMTTVGYGDFAPTTSAGRLFSIFVMFAGISLIAILTATISSIFVAQKIREG</sequence>
<evidence type="ECO:0000256" key="5">
    <source>
        <dbReference type="ARBA" id="ARBA00023065"/>
    </source>
</evidence>
<dbReference type="GO" id="GO:0001508">
    <property type="term" value="P:action potential"/>
    <property type="evidence" value="ECO:0007669"/>
    <property type="project" value="TreeGrafter"/>
</dbReference>
<evidence type="ECO:0000256" key="8">
    <source>
        <dbReference type="SAM" id="Phobius"/>
    </source>
</evidence>
<feature type="transmembrane region" description="Helical" evidence="8">
    <location>
        <begin position="70"/>
        <end position="96"/>
    </location>
</feature>
<evidence type="ECO:0000256" key="7">
    <source>
        <dbReference type="ARBA" id="ARBA00023303"/>
    </source>
</evidence>
<keyword evidence="7" id="KW-0407">Ion channel</keyword>
<dbReference type="Gene3D" id="1.10.287.70">
    <property type="match status" value="1"/>
</dbReference>
<evidence type="ECO:0000256" key="2">
    <source>
        <dbReference type="ARBA" id="ARBA00022448"/>
    </source>
</evidence>
<evidence type="ECO:0000256" key="3">
    <source>
        <dbReference type="ARBA" id="ARBA00022692"/>
    </source>
</evidence>
<keyword evidence="6 8" id="KW-0472">Membrane</keyword>
<organism evidence="10">
    <name type="scientific">marine metagenome</name>
    <dbReference type="NCBI Taxonomy" id="408172"/>
    <lineage>
        <taxon>unclassified sequences</taxon>
        <taxon>metagenomes</taxon>
        <taxon>ecological metagenomes</taxon>
    </lineage>
</organism>
<dbReference type="Gene3D" id="1.20.5.110">
    <property type="match status" value="1"/>
</dbReference>
<dbReference type="Pfam" id="PF07885">
    <property type="entry name" value="Ion_trans_2"/>
    <property type="match status" value="1"/>
</dbReference>
<evidence type="ECO:0000259" key="9">
    <source>
        <dbReference type="Pfam" id="PF07885"/>
    </source>
</evidence>
<name>A0A382EAW5_9ZZZZ</name>
<feature type="transmembrane region" description="Helical" evidence="8">
    <location>
        <begin position="12"/>
        <end position="34"/>
    </location>
</feature>
<evidence type="ECO:0000256" key="6">
    <source>
        <dbReference type="ARBA" id="ARBA00023136"/>
    </source>
</evidence>
<dbReference type="PANTHER" id="PTHR11537">
    <property type="entry name" value="VOLTAGE-GATED POTASSIUM CHANNEL"/>
    <property type="match status" value="1"/>
</dbReference>
<accession>A0A382EAW5</accession>
<dbReference type="InterPro" id="IPR028325">
    <property type="entry name" value="VG_K_chnl"/>
</dbReference>
<dbReference type="EMBL" id="UINC01043569">
    <property type="protein sequence ID" value="SVB47780.1"/>
    <property type="molecule type" value="Genomic_DNA"/>
</dbReference>
<dbReference type="InterPro" id="IPR013099">
    <property type="entry name" value="K_chnl_dom"/>
</dbReference>
<dbReference type="GO" id="GO:0008076">
    <property type="term" value="C:voltage-gated potassium channel complex"/>
    <property type="evidence" value="ECO:0007669"/>
    <property type="project" value="InterPro"/>
</dbReference>
<dbReference type="GO" id="GO:0005249">
    <property type="term" value="F:voltage-gated potassium channel activity"/>
    <property type="evidence" value="ECO:0007669"/>
    <property type="project" value="InterPro"/>
</dbReference>
<evidence type="ECO:0000256" key="1">
    <source>
        <dbReference type="ARBA" id="ARBA00004141"/>
    </source>
</evidence>